<keyword evidence="2" id="KW-1185">Reference proteome</keyword>
<name>A0A1I3UN99_9BACL</name>
<accession>A0A1I3UN99</accession>
<dbReference type="EMBL" id="FORR01000026">
    <property type="protein sequence ID" value="SFJ84520.1"/>
    <property type="molecule type" value="Genomic_DNA"/>
</dbReference>
<gene>
    <name evidence="1" type="ORF">SAMN05421852_12624</name>
</gene>
<evidence type="ECO:0000313" key="1">
    <source>
        <dbReference type="EMBL" id="SFJ84520.1"/>
    </source>
</evidence>
<protein>
    <submittedName>
        <fullName evidence="1">Uncharacterized protein</fullName>
    </submittedName>
</protein>
<dbReference type="Proteomes" id="UP000199545">
    <property type="component" value="Unassembled WGS sequence"/>
</dbReference>
<reference evidence="1 2" key="1">
    <citation type="submission" date="2016-10" db="EMBL/GenBank/DDBJ databases">
        <authorList>
            <person name="de Groot N.N."/>
        </authorList>
    </citation>
    <scope>NUCLEOTIDE SEQUENCE [LARGE SCALE GENOMIC DNA]</scope>
    <source>
        <strain evidence="1 2">DSM 44778</strain>
    </source>
</reference>
<dbReference type="STRING" id="46223.SAMN05421852_12624"/>
<dbReference type="RefSeq" id="WP_093231568.1">
    <property type="nucleotide sequence ID" value="NZ_FORR01000026.1"/>
</dbReference>
<sequence>MLNRQDLHHVLDLLLDMREKLKKDTIPDEARHHFKNALKEQLLGVRVCLDSWIEKLDQKEEVPEKQAKKINIEE</sequence>
<organism evidence="1 2">
    <name type="scientific">Thermoflavimicrobium dichotomicum</name>
    <dbReference type="NCBI Taxonomy" id="46223"/>
    <lineage>
        <taxon>Bacteria</taxon>
        <taxon>Bacillati</taxon>
        <taxon>Bacillota</taxon>
        <taxon>Bacilli</taxon>
        <taxon>Bacillales</taxon>
        <taxon>Thermoactinomycetaceae</taxon>
        <taxon>Thermoflavimicrobium</taxon>
    </lineage>
</organism>
<dbReference type="OrthoDB" id="9932103at2"/>
<proteinExistence type="predicted"/>
<evidence type="ECO:0000313" key="2">
    <source>
        <dbReference type="Proteomes" id="UP000199545"/>
    </source>
</evidence>
<dbReference type="AlphaFoldDB" id="A0A1I3UN99"/>